<dbReference type="PROSITE" id="PS51109">
    <property type="entry name" value="G5"/>
    <property type="match status" value="1"/>
</dbReference>
<dbReference type="InterPro" id="IPR022029">
    <property type="entry name" value="YoaR-like_PG-bd"/>
</dbReference>
<evidence type="ECO:0000259" key="2">
    <source>
        <dbReference type="PROSITE" id="PS51109"/>
    </source>
</evidence>
<feature type="domain" description="G5" evidence="2">
    <location>
        <begin position="365"/>
        <end position="444"/>
    </location>
</feature>
<reference evidence="3 4" key="1">
    <citation type="submission" date="2023-04" db="EMBL/GenBank/DDBJ databases">
        <title>Clostridium tannerae sp. nov., isolated from the fecal material of an alpaca.</title>
        <authorList>
            <person name="Miller S."/>
            <person name="Hendry M."/>
            <person name="King J."/>
            <person name="Sankaranarayanan K."/>
            <person name="Lawson P.A."/>
        </authorList>
    </citation>
    <scope>NUCLEOTIDE SEQUENCE [LARGE SCALE GENOMIC DNA]</scope>
    <source>
        <strain evidence="3 4">A1-XYC3</strain>
    </source>
</reference>
<dbReference type="Gene3D" id="2.20.230.10">
    <property type="entry name" value="Resuscitation-promoting factor rpfb"/>
    <property type="match status" value="1"/>
</dbReference>
<dbReference type="SMART" id="SM01208">
    <property type="entry name" value="G5"/>
    <property type="match status" value="1"/>
</dbReference>
<dbReference type="EMBL" id="JARUJP010000005">
    <property type="protein sequence ID" value="MDW8800736.1"/>
    <property type="molecule type" value="Genomic_DNA"/>
</dbReference>
<keyword evidence="1" id="KW-0732">Signal</keyword>
<dbReference type="RefSeq" id="WP_261670676.1">
    <property type="nucleotide sequence ID" value="NZ_JARUJP010000005.1"/>
</dbReference>
<protein>
    <submittedName>
        <fullName evidence="3">VanW family protein</fullName>
    </submittedName>
</protein>
<proteinExistence type="predicted"/>
<dbReference type="PANTHER" id="PTHR35788:SF1">
    <property type="entry name" value="EXPORTED PROTEIN"/>
    <property type="match status" value="1"/>
</dbReference>
<comment type="caution">
    <text evidence="3">The sequence shown here is derived from an EMBL/GenBank/DDBJ whole genome shotgun (WGS) entry which is preliminary data.</text>
</comment>
<keyword evidence="4" id="KW-1185">Reference proteome</keyword>
<name>A0ABU4JRZ2_9CLOT</name>
<dbReference type="InterPro" id="IPR052913">
    <property type="entry name" value="Glycopeptide_resist_protein"/>
</dbReference>
<dbReference type="Pfam" id="PF07501">
    <property type="entry name" value="G5"/>
    <property type="match status" value="1"/>
</dbReference>
<dbReference type="Proteomes" id="UP001281656">
    <property type="component" value="Unassembled WGS sequence"/>
</dbReference>
<dbReference type="InterPro" id="IPR007391">
    <property type="entry name" value="Vancomycin_resist_VanW"/>
</dbReference>
<dbReference type="Pfam" id="PF12229">
    <property type="entry name" value="PG_binding_4"/>
    <property type="match status" value="1"/>
</dbReference>
<accession>A0ABU4JRZ2</accession>
<sequence length="444" mass="48985">MGVWTTGGILLLSIISGMLYMHNKVKAWDNIIYPGIKIEGEDLSGRNKEEAKKIVEQRHGAAVLKKKLNIVTPDRTYTLDYSKINPKHNVDEVVKEAYEYGKNLNLFKQYRLIKSKEGKQYKLGFTYDSKPITELLNNIEKDINKEPVNARLKGYGGSFTAVPEESGRKLQKDKLQKEISSKLNGDKGPDISIEAPIEVITARITSDKLTTINSRIATFTTNYGSISSAERANNIVLSTRSINGLVMLPGDTFSFNEVVGERTAGKGYKAAPVIIGNQVDSGLGGGICQVSTTLYNAILRANIKSVERAHHTLPSHYVPLGLDATVDYGNLDYKFKNTLDYPIYIEGDTSGGNVTFNIYSNSSLTGIVTEVISEVYETIQPGVKYIDDPTLPVGQTQQTQAPSTGFKVKVTKRTKQNGKVISEEVIANDFYKPVDAVIKRGTKK</sequence>
<dbReference type="Pfam" id="PF04294">
    <property type="entry name" value="VanW"/>
    <property type="match status" value="1"/>
</dbReference>
<dbReference type="PANTHER" id="PTHR35788">
    <property type="entry name" value="EXPORTED PROTEIN-RELATED"/>
    <property type="match status" value="1"/>
</dbReference>
<dbReference type="InterPro" id="IPR011098">
    <property type="entry name" value="G5_dom"/>
</dbReference>
<organism evidence="3 4">
    <name type="scientific">Clostridium tanneri</name>
    <dbReference type="NCBI Taxonomy" id="3037988"/>
    <lineage>
        <taxon>Bacteria</taxon>
        <taxon>Bacillati</taxon>
        <taxon>Bacillota</taxon>
        <taxon>Clostridia</taxon>
        <taxon>Eubacteriales</taxon>
        <taxon>Clostridiaceae</taxon>
        <taxon>Clostridium</taxon>
    </lineage>
</organism>
<gene>
    <name evidence="3" type="ORF">P8V03_06160</name>
</gene>
<evidence type="ECO:0000313" key="4">
    <source>
        <dbReference type="Proteomes" id="UP001281656"/>
    </source>
</evidence>
<evidence type="ECO:0000256" key="1">
    <source>
        <dbReference type="ARBA" id="ARBA00022729"/>
    </source>
</evidence>
<evidence type="ECO:0000313" key="3">
    <source>
        <dbReference type="EMBL" id="MDW8800736.1"/>
    </source>
</evidence>